<dbReference type="Pfam" id="PF08327">
    <property type="entry name" value="AHSA1"/>
    <property type="match status" value="1"/>
</dbReference>
<dbReference type="AlphaFoldDB" id="A0A2R5HFB5"/>
<evidence type="ECO:0000259" key="2">
    <source>
        <dbReference type="Pfam" id="PF08327"/>
    </source>
</evidence>
<accession>A0A2R5HFB5</accession>
<feature type="domain" description="Activator of Hsp90 ATPase homologue 1/2-like C-terminal" evidence="2">
    <location>
        <begin position="4"/>
        <end position="141"/>
    </location>
</feature>
<name>A0A2R5HFB5_9LACT</name>
<dbReference type="Proteomes" id="UP000245021">
    <property type="component" value="Unassembled WGS sequence"/>
</dbReference>
<evidence type="ECO:0000313" key="3">
    <source>
        <dbReference type="EMBL" id="GBG96734.1"/>
    </source>
</evidence>
<protein>
    <recommendedName>
        <fullName evidence="2">Activator of Hsp90 ATPase homologue 1/2-like C-terminal domain-containing protein</fullName>
    </recommendedName>
</protein>
<dbReference type="SUPFAM" id="SSF55961">
    <property type="entry name" value="Bet v1-like"/>
    <property type="match status" value="1"/>
</dbReference>
<keyword evidence="4" id="KW-1185">Reference proteome</keyword>
<reference evidence="3 4" key="1">
    <citation type="journal article" date="2018" name="Genome Announc.">
        <title>Draft Genome Sequence of Lactococcus sp. Strain NtB2 (JCM 32569), Isolated from the Gut of the Higher Termite Nasutitermes takasagoensis.</title>
        <authorList>
            <person name="Noda S."/>
            <person name="Aihara C."/>
            <person name="Yuki M."/>
            <person name="Ohkuma M."/>
        </authorList>
    </citation>
    <scope>NUCLEOTIDE SEQUENCE [LARGE SCALE GENOMIC DNA]</scope>
    <source>
        <strain evidence="3 4">NtB2</strain>
    </source>
</reference>
<sequence>MLIKAPTEAVYQSFINPDRIGNFWFSNASATWEVDKEIQLSYEEFEGKVDLRVLDLKENSRIIFEWGPSSDSRVVTIAIKALGPAQSLVEVKEQGFKDFEGLLTDPNLSEILSFEYEDILDSLMGGKAGWTFMLTCLKAYLESGITSLRTGLMP</sequence>
<gene>
    <name evidence="3" type="ORF">NtB2_00858</name>
</gene>
<comment type="similarity">
    <text evidence="1">Belongs to the AHA1 family.</text>
</comment>
<dbReference type="Gene3D" id="3.30.530.20">
    <property type="match status" value="1"/>
</dbReference>
<organism evidence="3 4">
    <name type="scientific">Lactococcus termiticola</name>
    <dbReference type="NCBI Taxonomy" id="2169526"/>
    <lineage>
        <taxon>Bacteria</taxon>
        <taxon>Bacillati</taxon>
        <taxon>Bacillota</taxon>
        <taxon>Bacilli</taxon>
        <taxon>Lactobacillales</taxon>
        <taxon>Streptococcaceae</taxon>
        <taxon>Lactococcus</taxon>
    </lineage>
</organism>
<evidence type="ECO:0000313" key="4">
    <source>
        <dbReference type="Proteomes" id="UP000245021"/>
    </source>
</evidence>
<dbReference type="InterPro" id="IPR013538">
    <property type="entry name" value="ASHA1/2-like_C"/>
</dbReference>
<comment type="caution">
    <text evidence="3">The sequence shown here is derived from an EMBL/GenBank/DDBJ whole genome shotgun (WGS) entry which is preliminary data.</text>
</comment>
<dbReference type="InterPro" id="IPR023393">
    <property type="entry name" value="START-like_dom_sf"/>
</dbReference>
<proteinExistence type="inferred from homology"/>
<evidence type="ECO:0000256" key="1">
    <source>
        <dbReference type="ARBA" id="ARBA00006817"/>
    </source>
</evidence>
<dbReference type="EMBL" id="BFFO01000004">
    <property type="protein sequence ID" value="GBG96734.1"/>
    <property type="molecule type" value="Genomic_DNA"/>
</dbReference>